<keyword evidence="2" id="KW-1185">Reference proteome</keyword>
<dbReference type="InterPro" id="IPR056928">
    <property type="entry name" value="Gp77-like"/>
</dbReference>
<reference evidence="1 2" key="1">
    <citation type="submission" date="2019-02" db="EMBL/GenBank/DDBJ databases">
        <title>Complete genome sequence of Burkholderia cenocepacia phage BcepSauron.</title>
        <authorList>
            <person name="Park K."/>
            <person name="Gonzalez C."/>
            <person name="Liu M."/>
            <person name="Gill J."/>
        </authorList>
    </citation>
    <scope>NUCLEOTIDE SEQUENCE [LARGE SCALE GENOMIC DNA]</scope>
</reference>
<dbReference type="EMBL" id="MK552141">
    <property type="protein sequence ID" value="QBQ74472.1"/>
    <property type="molecule type" value="Genomic_DNA"/>
</dbReference>
<name>A0A482MMI7_9CAUD</name>
<accession>A0A482MMI7</accession>
<evidence type="ECO:0000313" key="2">
    <source>
        <dbReference type="Proteomes" id="UP000301424"/>
    </source>
</evidence>
<sequence>MDGRFVFFKVPETDTSINVDISPLLDPGETLTNVLVGTPEPGTNPALTATLTSDPTNPKVVLLTQGGRDGVSYGVNLTVTTQARTFVVVCAITAKDPSFVPYKTENPEAFTDLVDTIEAGNAAIATSVYTFPAETDPTGGFVVWELLAADGTVYAAGNAFSYTVQSDGLSHMVVAQSVVSIPTTVPPSLEGQKYQLRYTLELPQDIGIGADPLTGTPGQNRFYQFENVRVVGLNTVPLGTQPQVELKGVPATLSICVDKPYDNVTLEIWIDGNQVAAQTPITDYERTANGYVFSGVVSTSDFAVTLIPYTVVWKYWASNNAANVVQESADLWIINPSIMTAITDVKAKINKARTTLYGTPDLLYPHPTILTWLRRGMDAFNGAYGKFTNFTMTNARGVIREFWLLEAEMAALQSQFLAEGEKAFDFQGAAISLSVDRTRYLDEAQRIIQQRLDNELRDIKINLIIKGQTSGDGSQDPTRLAQGAIGAVGVTITPASAWGRFSPAYGVARGAVVANSY</sequence>
<evidence type="ECO:0000313" key="1">
    <source>
        <dbReference type="EMBL" id="QBQ74472.1"/>
    </source>
</evidence>
<dbReference type="Pfam" id="PF23148">
    <property type="entry name" value="Gp77"/>
    <property type="match status" value="1"/>
</dbReference>
<gene>
    <name evidence="1" type="ORF">BcepSauron_092</name>
</gene>
<dbReference type="Proteomes" id="UP000301424">
    <property type="component" value="Segment"/>
</dbReference>
<protein>
    <submittedName>
        <fullName evidence="1">Uncharacterized protein</fullName>
    </submittedName>
</protein>
<organism evidence="1 2">
    <name type="scientific">Burkholderia phage BcepSauron</name>
    <dbReference type="NCBI Taxonomy" id="2530033"/>
    <lineage>
        <taxon>Viruses</taxon>
        <taxon>Duplodnaviria</taxon>
        <taxon>Heunggongvirae</taxon>
        <taxon>Uroviricota</taxon>
        <taxon>Caudoviricetes</taxon>
        <taxon>Sarumanvirus</taxon>
        <taxon>Sarumanvirus bcepsauron</taxon>
    </lineage>
</organism>
<proteinExistence type="predicted"/>